<evidence type="ECO:0008006" key="3">
    <source>
        <dbReference type="Google" id="ProtNLM"/>
    </source>
</evidence>
<dbReference type="InterPro" id="IPR016762">
    <property type="entry name" value="Methan_mark_17"/>
</dbReference>
<comment type="caution">
    <text evidence="1">The sequence shown here is derived from an EMBL/GenBank/DDBJ whole genome shotgun (WGS) entry which is preliminary data.</text>
</comment>
<accession>A0A1Q6DVQ5</accession>
<dbReference type="AlphaFoldDB" id="A0A1Q6DVQ5"/>
<organism evidence="1 2">
    <name type="scientific">Methanohalarchaeum thermophilum</name>
    <dbReference type="NCBI Taxonomy" id="1903181"/>
    <lineage>
        <taxon>Archaea</taxon>
        <taxon>Methanobacteriati</taxon>
        <taxon>Methanobacteriota</taxon>
        <taxon>Methanonatronarchaeia</taxon>
        <taxon>Methanonatronarchaeales</taxon>
        <taxon>Methanonatronarchaeaceae</taxon>
        <taxon>Candidatus Methanohalarchaeum</taxon>
    </lineage>
</organism>
<dbReference type="Pfam" id="PF09886">
    <property type="entry name" value="DUF2113"/>
    <property type="match status" value="1"/>
</dbReference>
<name>A0A1Q6DVQ5_METT1</name>
<dbReference type="STRING" id="1903181.BTN85_0883"/>
<reference evidence="1" key="1">
    <citation type="submission" date="2016-12" db="EMBL/GenBank/DDBJ databases">
        <title>Discovery of methanogenic haloarchaea.</title>
        <authorList>
            <person name="Sorokin D.Y."/>
            <person name="Makarova K.S."/>
            <person name="Abbas B."/>
            <person name="Ferrer M."/>
            <person name="Golyshin P.N."/>
        </authorList>
    </citation>
    <scope>NUCLEOTIDE SEQUENCE [LARGE SCALE GENOMIC DNA]</scope>
    <source>
        <strain evidence="1">HMET1</strain>
    </source>
</reference>
<dbReference type="InParanoid" id="A0A1Q6DVQ5"/>
<dbReference type="Proteomes" id="UP000185744">
    <property type="component" value="Unassembled WGS sequence"/>
</dbReference>
<keyword evidence="2" id="KW-1185">Reference proteome</keyword>
<evidence type="ECO:0000313" key="1">
    <source>
        <dbReference type="EMBL" id="OKY78392.1"/>
    </source>
</evidence>
<dbReference type="PIRSF" id="PIRSF019464">
    <property type="entry name" value="UCP019464"/>
    <property type="match status" value="1"/>
</dbReference>
<protein>
    <recommendedName>
        <fullName evidence="3">Methanogenesis marker 17 protein</fullName>
    </recommendedName>
</protein>
<sequence length="185" mass="21322">MNIEVRGQDKSGNESYKEIAENLISESNISTLINKAEILAEPQEPFFIISIATEGVRSTKKVEDISILDESDEGCQVIIKDERYATDLLSKLWEEFGKSDVEQSERLKIICHGVSCEEIEDLELEPEEEMRESIINLIWQIIPEGFRVRKSFVSNDKVTMLASEDRLKEKWIKKANNIHEDNMDE</sequence>
<proteinExistence type="predicted"/>
<gene>
    <name evidence="1" type="ORF">BTN85_0883</name>
</gene>
<dbReference type="NCBIfam" id="TIGR03291">
    <property type="entry name" value="methan_mark_17"/>
    <property type="match status" value="1"/>
</dbReference>
<evidence type="ECO:0000313" key="2">
    <source>
        <dbReference type="Proteomes" id="UP000185744"/>
    </source>
</evidence>
<dbReference type="EMBL" id="MSDW01000001">
    <property type="protein sequence ID" value="OKY78392.1"/>
    <property type="molecule type" value="Genomic_DNA"/>
</dbReference>